<protein>
    <submittedName>
        <fullName evidence="1">Proteasome assembly chaperone family protein</fullName>
    </submittedName>
</protein>
<gene>
    <name evidence="1" type="ORF">GCM10025751_31540</name>
</gene>
<organism evidence="1 2">
    <name type="scientific">Haladaptatus pallidirubidus</name>
    <dbReference type="NCBI Taxonomy" id="1008152"/>
    <lineage>
        <taxon>Archaea</taxon>
        <taxon>Methanobacteriati</taxon>
        <taxon>Methanobacteriota</taxon>
        <taxon>Stenosarchaea group</taxon>
        <taxon>Halobacteria</taxon>
        <taxon>Halobacteriales</taxon>
        <taxon>Haladaptataceae</taxon>
        <taxon>Haladaptatus</taxon>
    </lineage>
</organism>
<name>A0AAV3UJQ8_9EURY</name>
<dbReference type="AlphaFoldDB" id="A0AAV3UJQ8"/>
<sequence>MSRPIETVRFKAITDQKIGTGTFIEGLPGHGLVAAIAVNQITQQLGLSHHGSLHSDLFPPVTSFTKGQIQDPVRVYAGETPPVLTLQSDVVLPPTSYRALGSCLRKEIMTKFERAVFLVGAPARSESEVGDIQGVATTAALKDKLTAANIPLATSPGLVGGVTGALADDFYQSGIPTIVLIVQANPFYPDPIAAQSLIEDGVEPLVNFDIETPELDQQADAIQEKLEQVAAQYQQVTQDDQAGQSRYIDQPVPSMYQ</sequence>
<dbReference type="Gene3D" id="3.40.50.10900">
    <property type="entry name" value="PAC-like subunit"/>
    <property type="match status" value="1"/>
</dbReference>
<keyword evidence="2" id="KW-1185">Reference proteome</keyword>
<dbReference type="InterPro" id="IPR038389">
    <property type="entry name" value="PSMG2_sf"/>
</dbReference>
<dbReference type="RefSeq" id="WP_227778484.1">
    <property type="nucleotide sequence ID" value="NZ_BAABKX010000013.1"/>
</dbReference>
<dbReference type="Pfam" id="PF09754">
    <property type="entry name" value="PAC2"/>
    <property type="match status" value="1"/>
</dbReference>
<evidence type="ECO:0000313" key="2">
    <source>
        <dbReference type="Proteomes" id="UP001501729"/>
    </source>
</evidence>
<dbReference type="PANTHER" id="PTHR35610:SF8">
    <property type="entry name" value="3-ISOPROPYLMALATE DEHYDRATASE"/>
    <property type="match status" value="1"/>
</dbReference>
<evidence type="ECO:0000313" key="1">
    <source>
        <dbReference type="EMBL" id="GAA5053802.1"/>
    </source>
</evidence>
<dbReference type="GO" id="GO:0000502">
    <property type="term" value="C:proteasome complex"/>
    <property type="evidence" value="ECO:0007669"/>
    <property type="project" value="UniProtKB-KW"/>
</dbReference>
<reference evidence="1 2" key="1">
    <citation type="journal article" date="2019" name="Int. J. Syst. Evol. Microbiol.">
        <title>The Global Catalogue of Microorganisms (GCM) 10K type strain sequencing project: providing services to taxonomists for standard genome sequencing and annotation.</title>
        <authorList>
            <consortium name="The Broad Institute Genomics Platform"/>
            <consortium name="The Broad Institute Genome Sequencing Center for Infectious Disease"/>
            <person name="Wu L."/>
            <person name="Ma J."/>
        </authorList>
    </citation>
    <scope>NUCLEOTIDE SEQUENCE [LARGE SCALE GENOMIC DNA]</scope>
    <source>
        <strain evidence="1 2">JCM 17504</strain>
    </source>
</reference>
<accession>A0AAV3UJQ8</accession>
<comment type="caution">
    <text evidence="1">The sequence shown here is derived from an EMBL/GenBank/DDBJ whole genome shotgun (WGS) entry which is preliminary data.</text>
</comment>
<dbReference type="SUPFAM" id="SSF159659">
    <property type="entry name" value="Cgl1923-like"/>
    <property type="match status" value="1"/>
</dbReference>
<proteinExistence type="predicted"/>
<dbReference type="GeneID" id="68616796"/>
<dbReference type="PANTHER" id="PTHR35610">
    <property type="entry name" value="3-ISOPROPYLMALATE DEHYDRATASE-RELATED"/>
    <property type="match status" value="1"/>
</dbReference>
<dbReference type="EMBL" id="BAABKX010000013">
    <property type="protein sequence ID" value="GAA5053802.1"/>
    <property type="molecule type" value="Genomic_DNA"/>
</dbReference>
<dbReference type="Proteomes" id="UP001501729">
    <property type="component" value="Unassembled WGS sequence"/>
</dbReference>
<keyword evidence="1" id="KW-0647">Proteasome</keyword>
<dbReference type="InterPro" id="IPR019151">
    <property type="entry name" value="Proteasome_assmbl_chaperone_2"/>
</dbReference>